<proteinExistence type="predicted"/>
<evidence type="ECO:0000313" key="1">
    <source>
        <dbReference type="EMBL" id="MBN7824779.1"/>
    </source>
</evidence>
<name>A0A939DL84_9ALTE</name>
<organism evidence="1 2">
    <name type="scientific">Bowmanella dokdonensis</name>
    <dbReference type="NCBI Taxonomy" id="751969"/>
    <lineage>
        <taxon>Bacteria</taxon>
        <taxon>Pseudomonadati</taxon>
        <taxon>Pseudomonadota</taxon>
        <taxon>Gammaproteobacteria</taxon>
        <taxon>Alteromonadales</taxon>
        <taxon>Alteromonadaceae</taxon>
        <taxon>Bowmanella</taxon>
    </lineage>
</organism>
<dbReference type="EMBL" id="JAFKCV010000003">
    <property type="protein sequence ID" value="MBN7824779.1"/>
    <property type="molecule type" value="Genomic_DNA"/>
</dbReference>
<dbReference type="AlphaFoldDB" id="A0A939DL84"/>
<reference evidence="1" key="1">
    <citation type="submission" date="2021-03" db="EMBL/GenBank/DDBJ databases">
        <title>novel species isolated from a fishpond in China.</title>
        <authorList>
            <person name="Lu H."/>
            <person name="Cai Z."/>
        </authorList>
    </citation>
    <scope>NUCLEOTIDE SEQUENCE</scope>
    <source>
        <strain evidence="1">JCM 30855</strain>
    </source>
</reference>
<keyword evidence="2" id="KW-1185">Reference proteome</keyword>
<protein>
    <submittedName>
        <fullName evidence="1">Uncharacterized protein</fullName>
    </submittedName>
</protein>
<sequence>MRWREKLILLAAEPTYLGAVTLDASHYQRAMDFQITFEEEAIQDEVEQGYEGAVEDIPTGEHVTLGYKTHFFASGVAGTAPPYADALLACRLAEVVDAGVSVSYVLAADDGGSAAAHVRIGKNLHAIAGMRGKVDIVMEKGIPMLQWQFKGTWAAPTHQVSALPAVDNAPWLLFKPTGPGRTSNCSLHGQAVRPYSLSLSTGNEPLYDESLVDSQIVFSDRNASGKIQIEAPTLDQINFFSRASNRQHGPLTIQHGQTAGETATINCLNVQIKKPQYVKLDNGNVGHDIDLKLLPDAGNDEIELVFT</sequence>
<dbReference type="Proteomes" id="UP000664654">
    <property type="component" value="Unassembled WGS sequence"/>
</dbReference>
<gene>
    <name evidence="1" type="ORF">J0A66_06015</name>
</gene>
<accession>A0A939DL84</accession>
<evidence type="ECO:0000313" key="2">
    <source>
        <dbReference type="Proteomes" id="UP000664654"/>
    </source>
</evidence>
<comment type="caution">
    <text evidence="1">The sequence shown here is derived from an EMBL/GenBank/DDBJ whole genome shotgun (WGS) entry which is preliminary data.</text>
</comment>
<dbReference type="RefSeq" id="WP_206572902.1">
    <property type="nucleotide sequence ID" value="NZ_JAFKCV010000003.1"/>
</dbReference>